<organism evidence="2 3">
    <name type="scientific">Natronosalvus rutilus</name>
    <dbReference type="NCBI Taxonomy" id="2953753"/>
    <lineage>
        <taxon>Archaea</taxon>
        <taxon>Methanobacteriati</taxon>
        <taxon>Methanobacteriota</taxon>
        <taxon>Stenosarchaea group</taxon>
        <taxon>Halobacteria</taxon>
        <taxon>Halobacteriales</taxon>
        <taxon>Natrialbaceae</taxon>
        <taxon>Natronosalvus</taxon>
    </lineage>
</organism>
<dbReference type="Pfam" id="PF01663">
    <property type="entry name" value="Phosphodiest"/>
    <property type="match status" value="1"/>
</dbReference>
<evidence type="ECO:0000256" key="1">
    <source>
        <dbReference type="SAM" id="MobiDB-lite"/>
    </source>
</evidence>
<dbReference type="Proteomes" id="UP001056855">
    <property type="component" value="Chromosome"/>
</dbReference>
<dbReference type="InterPro" id="IPR002591">
    <property type="entry name" value="Phosphodiest/P_Trfase"/>
</dbReference>
<dbReference type="RefSeq" id="WP_254159757.1">
    <property type="nucleotide sequence ID" value="NZ_CP100355.1"/>
</dbReference>
<reference evidence="2" key="1">
    <citation type="submission" date="2022-06" db="EMBL/GenBank/DDBJ databases">
        <title>Diverse halophilic archaea isolated from saline environments.</title>
        <authorList>
            <person name="Cui H.-L."/>
        </authorList>
    </citation>
    <scope>NUCLEOTIDE SEQUENCE</scope>
    <source>
        <strain evidence="2">WLHS1</strain>
    </source>
</reference>
<dbReference type="KEGG" id="sawl:NGM29_07125"/>
<sequence length="501" mass="53438">MVAVKTVVFAFEGVTNRHLERFADAMPTVSGLQTRGVSGSLESTVPASPASAWTSLLTGTDPSYHGVFDDVVREHYPNGERRPASAVNVRRPTLWAYLSGEGASTVACGFPMTDPPGPVTGVVVPGRRSTGPTGGPTSGAPVDARLPSGSPGSPWTLRDLEDPAEVPTLLETRRRLACDLLDGEPWELALVHVPVADSDLLGAVDADAGDRALEAACRAADRLVQDVLEVTPEESTVIGCSPLGVERSRGYRVHVNEVLADHDLLERGARDCRWRPGVLESVLRVVSGALGGGFHASRKDADGYRWATSEAFFPSQTSAGIRLNVAGRERYGRVVNSTYEETRSRVLEALVDLADPRGNPALEFACRREHLYEGPFAREAPDILVSTAGTDCTVSAAPAERQFTRLEGVTRTDAGTFFASGPSIRKSPESVCLTAADVAPLVMATLGRPIPNLMTGRDPSALTTAPVGYGTYANVAHGTACDDPTFDDARLGERLEEFDYR</sequence>
<evidence type="ECO:0000313" key="2">
    <source>
        <dbReference type="EMBL" id="UTF55016.1"/>
    </source>
</evidence>
<dbReference type="Gene3D" id="3.40.720.10">
    <property type="entry name" value="Alkaline Phosphatase, subunit A"/>
    <property type="match status" value="1"/>
</dbReference>
<dbReference type="AlphaFoldDB" id="A0A9E7SXF7"/>
<dbReference type="InterPro" id="IPR017850">
    <property type="entry name" value="Alkaline_phosphatase_core_sf"/>
</dbReference>
<evidence type="ECO:0000313" key="3">
    <source>
        <dbReference type="Proteomes" id="UP001056855"/>
    </source>
</evidence>
<feature type="region of interest" description="Disordered" evidence="1">
    <location>
        <begin position="125"/>
        <end position="159"/>
    </location>
</feature>
<dbReference type="GeneID" id="73289805"/>
<dbReference type="SUPFAM" id="SSF53649">
    <property type="entry name" value="Alkaline phosphatase-like"/>
    <property type="match status" value="1"/>
</dbReference>
<accession>A0A9E7SXF7</accession>
<gene>
    <name evidence="2" type="ORF">NGM29_07125</name>
</gene>
<keyword evidence="3" id="KW-1185">Reference proteome</keyword>
<protein>
    <submittedName>
        <fullName evidence="2">Alkaline phosphatase family protein</fullName>
    </submittedName>
</protein>
<dbReference type="EMBL" id="CP100355">
    <property type="protein sequence ID" value="UTF55016.1"/>
    <property type="molecule type" value="Genomic_DNA"/>
</dbReference>
<proteinExistence type="predicted"/>
<name>A0A9E7SXF7_9EURY</name>